<keyword evidence="3" id="KW-1185">Reference proteome</keyword>
<protein>
    <recommendedName>
        <fullName evidence="4">Glucokinase</fullName>
    </recommendedName>
</protein>
<dbReference type="PANTHER" id="PTHR18964:SF149">
    <property type="entry name" value="BIFUNCTIONAL UDP-N-ACETYLGLUCOSAMINE 2-EPIMERASE_N-ACETYLMANNOSAMINE KINASE"/>
    <property type="match status" value="1"/>
</dbReference>
<dbReference type="EMBL" id="NGKA01000036">
    <property type="protein sequence ID" value="RSU07647.1"/>
    <property type="molecule type" value="Genomic_DNA"/>
</dbReference>
<accession>A0A430AIB4</accession>
<sequence length="299" mass="32689">MKKSIGIDIGGTKIAAGLIREDGKVLERIEVQSKTNNQETMYQSVLSAINAVFLKSKTKPDEIVGMGLGIPGKVDSQNGIAVFQNNIPWEKFPIVSRLSESFPELKKIVIENDVYQAANAEWLSSELTKEKQILIYVTISTGISSAIIKGGKPLHGNGFAGELGLSFIPTRQLDGKVRRLESVASGPALSEAASIAFSKKITTQELFRLYALKDPLAKKIISNFISDLSYSIYNLTCILDPHIIILGGSVVTNNRFLLDNILEEISLYTINEQQHLLNIIKVTKFPNEPGLIGAGLSVF</sequence>
<dbReference type="SUPFAM" id="SSF53067">
    <property type="entry name" value="Actin-like ATPase domain"/>
    <property type="match status" value="1"/>
</dbReference>
<name>A0A430AIB4_9ENTE</name>
<proteinExistence type="inferred from homology"/>
<comment type="caution">
    <text evidence="2">The sequence shown here is derived from an EMBL/GenBank/DDBJ whole genome shotgun (WGS) entry which is preliminary data.</text>
</comment>
<dbReference type="OrthoDB" id="9768323at2"/>
<organism evidence="2 3">
    <name type="scientific">Vagococcus elongatus</name>
    <dbReference type="NCBI Taxonomy" id="180344"/>
    <lineage>
        <taxon>Bacteria</taxon>
        <taxon>Bacillati</taxon>
        <taxon>Bacillota</taxon>
        <taxon>Bacilli</taxon>
        <taxon>Lactobacillales</taxon>
        <taxon>Enterococcaceae</taxon>
        <taxon>Vagococcus</taxon>
    </lineage>
</organism>
<dbReference type="InterPro" id="IPR043129">
    <property type="entry name" value="ATPase_NBD"/>
</dbReference>
<dbReference type="Pfam" id="PF00480">
    <property type="entry name" value="ROK"/>
    <property type="match status" value="1"/>
</dbReference>
<gene>
    <name evidence="2" type="ORF">CBF29_13210</name>
</gene>
<evidence type="ECO:0008006" key="4">
    <source>
        <dbReference type="Google" id="ProtNLM"/>
    </source>
</evidence>
<comment type="similarity">
    <text evidence="1">Belongs to the ROK (NagC/XylR) family.</text>
</comment>
<evidence type="ECO:0000256" key="1">
    <source>
        <dbReference type="ARBA" id="ARBA00006479"/>
    </source>
</evidence>
<dbReference type="RefSeq" id="WP_126810179.1">
    <property type="nucleotide sequence ID" value="NZ_NGKA01000036.1"/>
</dbReference>
<dbReference type="InterPro" id="IPR000600">
    <property type="entry name" value="ROK"/>
</dbReference>
<dbReference type="AlphaFoldDB" id="A0A430AIB4"/>
<reference evidence="2 3" key="1">
    <citation type="submission" date="2017-05" db="EMBL/GenBank/DDBJ databases">
        <title>Vagococcus spp. assemblies.</title>
        <authorList>
            <person name="Gulvik C.A."/>
        </authorList>
    </citation>
    <scope>NUCLEOTIDE SEQUENCE [LARGE SCALE GENOMIC DNA]</scope>
    <source>
        <strain evidence="2 3">CCUG 51432</strain>
    </source>
</reference>
<evidence type="ECO:0000313" key="3">
    <source>
        <dbReference type="Proteomes" id="UP000287605"/>
    </source>
</evidence>
<dbReference type="PANTHER" id="PTHR18964">
    <property type="entry name" value="ROK (REPRESSOR, ORF, KINASE) FAMILY"/>
    <property type="match status" value="1"/>
</dbReference>
<dbReference type="Proteomes" id="UP000287605">
    <property type="component" value="Unassembled WGS sequence"/>
</dbReference>
<dbReference type="Gene3D" id="3.30.420.40">
    <property type="match status" value="2"/>
</dbReference>
<evidence type="ECO:0000313" key="2">
    <source>
        <dbReference type="EMBL" id="RSU07647.1"/>
    </source>
</evidence>